<reference evidence="7" key="2">
    <citation type="submission" date="2025-08" db="UniProtKB">
        <authorList>
            <consortium name="RefSeq"/>
        </authorList>
    </citation>
    <scope>IDENTIFICATION</scope>
</reference>
<dbReference type="SUPFAM" id="SSF56574">
    <property type="entry name" value="Serpins"/>
    <property type="match status" value="1"/>
</dbReference>
<reference evidence="6" key="1">
    <citation type="submission" date="2025-05" db="UniProtKB">
        <authorList>
            <consortium name="RefSeq"/>
        </authorList>
    </citation>
    <scope>NUCLEOTIDE SEQUENCE [LARGE SCALE GENOMIC DNA]</scope>
</reference>
<evidence type="ECO:0000256" key="1">
    <source>
        <dbReference type="ARBA" id="ARBA00022690"/>
    </source>
</evidence>
<dbReference type="Gene3D" id="3.30.497.10">
    <property type="entry name" value="Antithrombin, subunit I, domain 2"/>
    <property type="match status" value="1"/>
</dbReference>
<keyword evidence="4" id="KW-0732">Signal</keyword>
<keyword evidence="2" id="KW-0722">Serine protease inhibitor</keyword>
<accession>A0A6J1MX73</accession>
<feature type="domain" description="Serpin" evidence="5">
    <location>
        <begin position="30"/>
        <end position="388"/>
    </location>
</feature>
<dbReference type="PANTHER" id="PTHR11461:SF367">
    <property type="entry name" value="GH21475P-RELATED"/>
    <property type="match status" value="1"/>
</dbReference>
<dbReference type="InterPro" id="IPR023795">
    <property type="entry name" value="Serpin_CS"/>
</dbReference>
<evidence type="ECO:0000256" key="2">
    <source>
        <dbReference type="ARBA" id="ARBA00022900"/>
    </source>
</evidence>
<dbReference type="PANTHER" id="PTHR11461">
    <property type="entry name" value="SERINE PROTEASE INHIBITOR, SERPIN"/>
    <property type="match status" value="1"/>
</dbReference>
<dbReference type="Proteomes" id="UP001652582">
    <property type="component" value="Chromosome 2"/>
</dbReference>
<dbReference type="InterPro" id="IPR000215">
    <property type="entry name" value="Serpin_fam"/>
</dbReference>
<dbReference type="PROSITE" id="PS00284">
    <property type="entry name" value="SERPIN"/>
    <property type="match status" value="1"/>
</dbReference>
<evidence type="ECO:0000256" key="4">
    <source>
        <dbReference type="SAM" id="SignalP"/>
    </source>
</evidence>
<dbReference type="GO" id="GO:0005615">
    <property type="term" value="C:extracellular space"/>
    <property type="evidence" value="ECO:0007669"/>
    <property type="project" value="InterPro"/>
</dbReference>
<comment type="similarity">
    <text evidence="3">Belongs to the serpin family.</text>
</comment>
<dbReference type="Pfam" id="PF00079">
    <property type="entry name" value="Serpin"/>
    <property type="match status" value="1"/>
</dbReference>
<gene>
    <name evidence="7" type="primary">LOC112043783</name>
</gene>
<name>A0A6J1MX73_BICAN</name>
<evidence type="ECO:0000313" key="6">
    <source>
        <dbReference type="Proteomes" id="UP001652582"/>
    </source>
</evidence>
<dbReference type="RefSeq" id="XP_023935126.1">
    <property type="nucleotide sequence ID" value="XM_024079358.2"/>
</dbReference>
<evidence type="ECO:0000256" key="3">
    <source>
        <dbReference type="RuleBase" id="RU000411"/>
    </source>
</evidence>
<dbReference type="OrthoDB" id="9518664at2759"/>
<organism evidence="6 7">
    <name type="scientific">Bicyclus anynana</name>
    <name type="common">Squinting bush brown butterfly</name>
    <dbReference type="NCBI Taxonomy" id="110368"/>
    <lineage>
        <taxon>Eukaryota</taxon>
        <taxon>Metazoa</taxon>
        <taxon>Ecdysozoa</taxon>
        <taxon>Arthropoda</taxon>
        <taxon>Hexapoda</taxon>
        <taxon>Insecta</taxon>
        <taxon>Pterygota</taxon>
        <taxon>Neoptera</taxon>
        <taxon>Endopterygota</taxon>
        <taxon>Lepidoptera</taxon>
        <taxon>Glossata</taxon>
        <taxon>Ditrysia</taxon>
        <taxon>Papilionoidea</taxon>
        <taxon>Nymphalidae</taxon>
        <taxon>Satyrinae</taxon>
        <taxon>Satyrini</taxon>
        <taxon>Mycalesina</taxon>
        <taxon>Bicyclus</taxon>
    </lineage>
</organism>
<keyword evidence="1" id="KW-0646">Protease inhibitor</keyword>
<dbReference type="InterPro" id="IPR023796">
    <property type="entry name" value="Serpin_dom"/>
</dbReference>
<proteinExistence type="inferred from homology"/>
<dbReference type="AlphaFoldDB" id="A0A6J1MX73"/>
<evidence type="ECO:0000259" key="5">
    <source>
        <dbReference type="SMART" id="SM00093"/>
    </source>
</evidence>
<feature type="signal peptide" evidence="4">
    <location>
        <begin position="1"/>
        <end position="16"/>
    </location>
</feature>
<protein>
    <submittedName>
        <fullName evidence="7">Antithrombin-III-like</fullName>
    </submittedName>
</protein>
<evidence type="ECO:0000313" key="7">
    <source>
        <dbReference type="RefSeq" id="XP_023935126.1"/>
    </source>
</evidence>
<keyword evidence="6" id="KW-1185">Reference proteome</keyword>
<dbReference type="KEGG" id="bany:112043783"/>
<dbReference type="InterPro" id="IPR036186">
    <property type="entry name" value="Serpin_sf"/>
</dbReference>
<dbReference type="GO" id="GO:0004867">
    <property type="term" value="F:serine-type endopeptidase inhibitor activity"/>
    <property type="evidence" value="ECO:0007669"/>
    <property type="project" value="UniProtKB-KW"/>
</dbReference>
<dbReference type="InterPro" id="IPR042185">
    <property type="entry name" value="Serpin_sf_2"/>
</dbReference>
<sequence>MTSIILLTFLVASCRGVEFSSSPRNFSIELMYFTHLDHFVISPICVWNVLTCAYLGAYGNTEKEIQRAAILPKNKTYLFKHVSKLTSTLFWPESEGVDVASATFLFQDKDTSVSLSYKAAISRLMESTFNNIFDFKDTQTTNLANRVIHSIFPTISNVFNADDFTNTSLIISNVIYFSGILSTPFNSTYTTEEIIYNEKNEPIGSISMMHQKGNLRYSNFESMKSHILELPYGEQGKYSMLVIFPYSGIKPLDVYTKLDKIFLRDIFTKLEKDFNDFGTREVEVTIPRFRMRGSYHLNKPLSDMGMFDTFDPVLGQFEGVSLDKLYIHSIEQRAELIFTEAETVAFATIPGYYEQQSSFNVEAQQPFIFFLMEKPTATIIFGGTYSKHRYLNELNPLKYPE</sequence>
<feature type="chain" id="PRO_5026707149" evidence="4">
    <location>
        <begin position="17"/>
        <end position="401"/>
    </location>
</feature>
<dbReference type="Gene3D" id="2.30.39.10">
    <property type="entry name" value="Alpha-1-antitrypsin, domain 1"/>
    <property type="match status" value="1"/>
</dbReference>
<dbReference type="GeneID" id="112043783"/>
<dbReference type="InterPro" id="IPR042178">
    <property type="entry name" value="Serpin_sf_1"/>
</dbReference>
<dbReference type="SMART" id="SM00093">
    <property type="entry name" value="SERPIN"/>
    <property type="match status" value="1"/>
</dbReference>